<comment type="caution">
    <text evidence="3">Lacks conserved residue(s) required for the propagation of feature annotation.</text>
</comment>
<dbReference type="AlphaFoldDB" id="A0AAV5BPZ4"/>
<name>A0AAV5BPZ4_ELECO</name>
<dbReference type="Proteomes" id="UP001054889">
    <property type="component" value="Unassembled WGS sequence"/>
</dbReference>
<dbReference type="InterPro" id="IPR005202">
    <property type="entry name" value="TF_GRAS"/>
</dbReference>
<protein>
    <submittedName>
        <fullName evidence="5">Uncharacterized protein</fullName>
    </submittedName>
</protein>
<keyword evidence="6" id="KW-1185">Reference proteome</keyword>
<evidence type="ECO:0000256" key="2">
    <source>
        <dbReference type="ARBA" id="ARBA00023163"/>
    </source>
</evidence>
<evidence type="ECO:0000256" key="1">
    <source>
        <dbReference type="ARBA" id="ARBA00023015"/>
    </source>
</evidence>
<comment type="caution">
    <text evidence="5">The sequence shown here is derived from an EMBL/GenBank/DDBJ whole genome shotgun (WGS) entry which is preliminary data.</text>
</comment>
<dbReference type="PANTHER" id="PTHR31636">
    <property type="entry name" value="OSJNBA0084A10.13 PROTEIN-RELATED"/>
    <property type="match status" value="1"/>
</dbReference>
<reference evidence="5" key="1">
    <citation type="journal article" date="2018" name="DNA Res.">
        <title>Multiple hybrid de novo genome assembly of finger millet, an orphan allotetraploid crop.</title>
        <authorList>
            <person name="Hatakeyama M."/>
            <person name="Aluri S."/>
            <person name="Balachadran M.T."/>
            <person name="Sivarajan S.R."/>
            <person name="Patrignani A."/>
            <person name="Gruter S."/>
            <person name="Poveda L."/>
            <person name="Shimizu-Inatsugi R."/>
            <person name="Baeten J."/>
            <person name="Francoijs K.J."/>
            <person name="Nataraja K.N."/>
            <person name="Reddy Y.A.N."/>
            <person name="Phadnis S."/>
            <person name="Ravikumar R.L."/>
            <person name="Schlapbach R."/>
            <person name="Sreeman S.M."/>
            <person name="Shimizu K.K."/>
        </authorList>
    </citation>
    <scope>NUCLEOTIDE SEQUENCE</scope>
</reference>
<dbReference type="Pfam" id="PF03514">
    <property type="entry name" value="GRAS"/>
    <property type="match status" value="1"/>
</dbReference>
<gene>
    <name evidence="5" type="primary">ga04065</name>
    <name evidence="5" type="ORF">PR202_ga04065</name>
</gene>
<feature type="region of interest" description="Disordered" evidence="4">
    <location>
        <begin position="131"/>
        <end position="161"/>
    </location>
</feature>
<accession>A0AAV5BPZ4</accession>
<dbReference type="EMBL" id="BQKI01000002">
    <property type="protein sequence ID" value="GJM88046.1"/>
    <property type="molecule type" value="Genomic_DNA"/>
</dbReference>
<proteinExistence type="inferred from homology"/>
<feature type="region of interest" description="SAW" evidence="3">
    <location>
        <begin position="175"/>
        <end position="248"/>
    </location>
</feature>
<reference evidence="5" key="2">
    <citation type="submission" date="2021-12" db="EMBL/GenBank/DDBJ databases">
        <title>Resequencing data analysis of finger millet.</title>
        <authorList>
            <person name="Hatakeyama M."/>
            <person name="Aluri S."/>
            <person name="Balachadran M.T."/>
            <person name="Sivarajan S.R."/>
            <person name="Poveda L."/>
            <person name="Shimizu-Inatsugi R."/>
            <person name="Schlapbach R."/>
            <person name="Sreeman S.M."/>
            <person name="Shimizu K.K."/>
        </authorList>
    </citation>
    <scope>NUCLEOTIDE SEQUENCE</scope>
</reference>
<feature type="region of interest" description="PFYRE" evidence="3">
    <location>
        <begin position="81"/>
        <end position="172"/>
    </location>
</feature>
<keyword evidence="1" id="KW-0805">Transcription regulation</keyword>
<keyword evidence="2" id="KW-0804">Transcription</keyword>
<sequence length="345" mass="39271">MVEGLVRRRLGTINRALIHPYCQRSVRTARCSFIKLLPFLKMAYVAINRVILDDMENEKPDDAALSPFLSPPPSPPPLLTRFLTALDLKVLAVAEHEASHNHNHDAPDFTARFRELLHYYAALFDALEDDASSPGGAERHHHHHHQMQKQQQQEEEERAQVEQVVLGEEIRDALVRGAAAEPLFREWAARMEEGAGFGPGVPGCGSGNDDRGPRKELGQIQVFSDNDPRFCGVVKKVTRALFETMFSSGRLICTTTVLPYEPPLMATKEIQDLKFLWCHQKNQIFIFIGEWGKMVKSYFCIMEPLSSENTLRTFKFSSPMWKEWASVIFRAFRHAPLSDLCAEPW</sequence>
<dbReference type="PROSITE" id="PS50985">
    <property type="entry name" value="GRAS"/>
    <property type="match status" value="1"/>
</dbReference>
<evidence type="ECO:0000313" key="5">
    <source>
        <dbReference type="EMBL" id="GJM88046.1"/>
    </source>
</evidence>
<evidence type="ECO:0000256" key="3">
    <source>
        <dbReference type="PROSITE-ProRule" id="PRU01191"/>
    </source>
</evidence>
<evidence type="ECO:0000313" key="6">
    <source>
        <dbReference type="Proteomes" id="UP001054889"/>
    </source>
</evidence>
<evidence type="ECO:0000256" key="4">
    <source>
        <dbReference type="SAM" id="MobiDB-lite"/>
    </source>
</evidence>
<comment type="similarity">
    <text evidence="3">Belongs to the GRAS family.</text>
</comment>
<organism evidence="5 6">
    <name type="scientific">Eleusine coracana subsp. coracana</name>
    <dbReference type="NCBI Taxonomy" id="191504"/>
    <lineage>
        <taxon>Eukaryota</taxon>
        <taxon>Viridiplantae</taxon>
        <taxon>Streptophyta</taxon>
        <taxon>Embryophyta</taxon>
        <taxon>Tracheophyta</taxon>
        <taxon>Spermatophyta</taxon>
        <taxon>Magnoliopsida</taxon>
        <taxon>Liliopsida</taxon>
        <taxon>Poales</taxon>
        <taxon>Poaceae</taxon>
        <taxon>PACMAD clade</taxon>
        <taxon>Chloridoideae</taxon>
        <taxon>Cynodonteae</taxon>
        <taxon>Eleusininae</taxon>
        <taxon>Eleusine</taxon>
    </lineage>
</organism>